<feature type="transmembrane region" description="Helical" evidence="1">
    <location>
        <begin position="147"/>
        <end position="170"/>
    </location>
</feature>
<organism evidence="2 3">
    <name type="scientific">Tritrichomonas foetus</name>
    <dbReference type="NCBI Taxonomy" id="1144522"/>
    <lineage>
        <taxon>Eukaryota</taxon>
        <taxon>Metamonada</taxon>
        <taxon>Parabasalia</taxon>
        <taxon>Tritrichomonadida</taxon>
        <taxon>Tritrichomonadidae</taxon>
        <taxon>Tritrichomonas</taxon>
    </lineage>
</organism>
<dbReference type="RefSeq" id="XP_068351087.1">
    <property type="nucleotide sequence ID" value="XM_068510414.1"/>
</dbReference>
<feature type="transmembrane region" description="Helical" evidence="1">
    <location>
        <begin position="122"/>
        <end position="140"/>
    </location>
</feature>
<feature type="transmembrane region" description="Helical" evidence="1">
    <location>
        <begin position="232"/>
        <end position="250"/>
    </location>
</feature>
<evidence type="ECO:0000313" key="2">
    <source>
        <dbReference type="EMBL" id="OHS97950.1"/>
    </source>
</evidence>
<feature type="transmembrane region" description="Helical" evidence="1">
    <location>
        <begin position="296"/>
        <end position="315"/>
    </location>
</feature>
<evidence type="ECO:0000313" key="3">
    <source>
        <dbReference type="Proteomes" id="UP000179807"/>
    </source>
</evidence>
<accession>A0A1J4JFF8</accession>
<keyword evidence="1" id="KW-0812">Transmembrane</keyword>
<protein>
    <submittedName>
        <fullName evidence="2">Uncharacterized protein</fullName>
    </submittedName>
</protein>
<sequence>MIKADNCAHQINDNFLNRCCIVPQAVIIREVVQDIFKLIYPATLILLLMLLLLILPFIFSRTSRSSALKSQQLYNSIRFTLLSLFHRIAYSYSIIPLLSYFIHQPAPCSCVGVSTPEIYNSPYVYSFSSAMAGISLIDFASFSPKILYPLGIIVTIVPSICYILCGWASIGQSLFSISLAFLLFLYSSNTSNVVMLIESIILIIANFVVLMIEICSKTSKDIDSDIRISPSLIRGLLALFYELFLVLRFVQKNNWTFWQVEKGKKLIIDDQSTIRSSLLSGDQTASFFGNVSSDEIDGIVGMIFAIFMGCIMHVVKGI</sequence>
<feature type="transmembrane region" description="Helical" evidence="1">
    <location>
        <begin position="190"/>
        <end position="212"/>
    </location>
</feature>
<name>A0A1J4JFF8_9EUKA</name>
<evidence type="ECO:0000256" key="1">
    <source>
        <dbReference type="SAM" id="Phobius"/>
    </source>
</evidence>
<feature type="transmembrane region" description="Helical" evidence="1">
    <location>
        <begin position="38"/>
        <end position="59"/>
    </location>
</feature>
<proteinExistence type="predicted"/>
<reference evidence="2" key="1">
    <citation type="submission" date="2016-10" db="EMBL/GenBank/DDBJ databases">
        <authorList>
            <person name="Benchimol M."/>
            <person name="Almeida L.G."/>
            <person name="Vasconcelos A.T."/>
            <person name="Perreira-Neves A."/>
            <person name="Rosa I.A."/>
            <person name="Tasca T."/>
            <person name="Bogo M.R."/>
            <person name="de Souza W."/>
        </authorList>
    </citation>
    <scope>NUCLEOTIDE SEQUENCE [LARGE SCALE GENOMIC DNA]</scope>
    <source>
        <strain evidence="2">K</strain>
    </source>
</reference>
<keyword evidence="1" id="KW-0472">Membrane</keyword>
<comment type="caution">
    <text evidence="2">The sequence shown here is derived from an EMBL/GenBank/DDBJ whole genome shotgun (WGS) entry which is preliminary data.</text>
</comment>
<dbReference type="AlphaFoldDB" id="A0A1J4JFF8"/>
<dbReference type="Proteomes" id="UP000179807">
    <property type="component" value="Unassembled WGS sequence"/>
</dbReference>
<dbReference type="GeneID" id="94845118"/>
<keyword evidence="3" id="KW-1185">Reference proteome</keyword>
<dbReference type="EMBL" id="MLAK01001083">
    <property type="protein sequence ID" value="OHS97950.1"/>
    <property type="molecule type" value="Genomic_DNA"/>
</dbReference>
<dbReference type="VEuPathDB" id="TrichDB:TRFO_35716"/>
<feature type="transmembrane region" description="Helical" evidence="1">
    <location>
        <begin position="79"/>
        <end position="102"/>
    </location>
</feature>
<gene>
    <name evidence="2" type="ORF">TRFO_35716</name>
</gene>
<dbReference type="OrthoDB" id="10532511at2759"/>
<keyword evidence="1" id="KW-1133">Transmembrane helix</keyword>